<evidence type="ECO:0000313" key="2">
    <source>
        <dbReference type="Proteomes" id="UP001162501"/>
    </source>
</evidence>
<sequence length="189" mass="20752">MRAALQGDALPGDQPVLRRHTCPAGGQRPWRGRKGIAARSSVSLSRPVAGGVGHSDVVWPQLRERQRFWDGVREVPLVPAAQNQTLSPACLILRVAGAQCGWLQTLLPNVLLSATHCTEEGRKSMPPGADLVMDVGKALSLDFGREVLFVRNLQQSGLEVIREGCLKDAELEAEGEQDVHWKREERSKH</sequence>
<dbReference type="Proteomes" id="UP001162501">
    <property type="component" value="Chromosome 17"/>
</dbReference>
<accession>A0ACB0E7Q3</accession>
<dbReference type="EMBL" id="OX596101">
    <property type="protein sequence ID" value="CAI9696690.1"/>
    <property type="molecule type" value="Genomic_DNA"/>
</dbReference>
<reference evidence="1" key="1">
    <citation type="submission" date="2023-05" db="EMBL/GenBank/DDBJ databases">
        <authorList>
            <consortium name="ELIXIR-Norway"/>
        </authorList>
    </citation>
    <scope>NUCLEOTIDE SEQUENCE</scope>
</reference>
<evidence type="ECO:0000313" key="1">
    <source>
        <dbReference type="EMBL" id="CAI9696690.1"/>
    </source>
</evidence>
<gene>
    <name evidence="1" type="ORF">MRATA1EN3_LOCUS7903</name>
</gene>
<name>A0ACB0E7Q3_RANTA</name>
<organism evidence="1 2">
    <name type="scientific">Rangifer tarandus platyrhynchus</name>
    <name type="common">Svalbard reindeer</name>
    <dbReference type="NCBI Taxonomy" id="3082113"/>
    <lineage>
        <taxon>Eukaryota</taxon>
        <taxon>Metazoa</taxon>
        <taxon>Chordata</taxon>
        <taxon>Craniata</taxon>
        <taxon>Vertebrata</taxon>
        <taxon>Euteleostomi</taxon>
        <taxon>Mammalia</taxon>
        <taxon>Eutheria</taxon>
        <taxon>Laurasiatheria</taxon>
        <taxon>Artiodactyla</taxon>
        <taxon>Ruminantia</taxon>
        <taxon>Pecora</taxon>
        <taxon>Cervidae</taxon>
        <taxon>Odocoileinae</taxon>
        <taxon>Rangifer</taxon>
    </lineage>
</organism>
<protein>
    <submittedName>
        <fullName evidence="1">Uncharacterized protein</fullName>
    </submittedName>
</protein>
<proteinExistence type="predicted"/>